<dbReference type="InterPro" id="IPR025334">
    <property type="entry name" value="DUF4240"/>
</dbReference>
<dbReference type="OrthoDB" id="6200718at2"/>
<dbReference type="Pfam" id="PF14024">
    <property type="entry name" value="DUF4240"/>
    <property type="match status" value="1"/>
</dbReference>
<dbReference type="AlphaFoldDB" id="A0A5C5XDS8"/>
<evidence type="ECO:0000259" key="1">
    <source>
        <dbReference type="Pfam" id="PF14024"/>
    </source>
</evidence>
<dbReference type="EMBL" id="SJPG01000001">
    <property type="protein sequence ID" value="TWT61266.1"/>
    <property type="molecule type" value="Genomic_DNA"/>
</dbReference>
<name>A0A5C5XDS8_9PLAN</name>
<reference evidence="2 3" key="1">
    <citation type="submission" date="2019-02" db="EMBL/GenBank/DDBJ databases">
        <title>Deep-cultivation of Planctomycetes and their phenomic and genomic characterization uncovers novel biology.</title>
        <authorList>
            <person name="Wiegand S."/>
            <person name="Jogler M."/>
            <person name="Boedeker C."/>
            <person name="Pinto D."/>
            <person name="Vollmers J."/>
            <person name="Rivas-Marin E."/>
            <person name="Kohn T."/>
            <person name="Peeters S.H."/>
            <person name="Heuer A."/>
            <person name="Rast P."/>
            <person name="Oberbeckmann S."/>
            <person name="Bunk B."/>
            <person name="Jeske O."/>
            <person name="Meyerdierks A."/>
            <person name="Storesund J.E."/>
            <person name="Kallscheuer N."/>
            <person name="Luecker S."/>
            <person name="Lage O.M."/>
            <person name="Pohl T."/>
            <person name="Merkel B.J."/>
            <person name="Hornburger P."/>
            <person name="Mueller R.-W."/>
            <person name="Bruemmer F."/>
            <person name="Labrenz M."/>
            <person name="Spormann A.M."/>
            <person name="Op Den Camp H."/>
            <person name="Overmann J."/>
            <person name="Amann R."/>
            <person name="Jetten M.S.M."/>
            <person name="Mascher T."/>
            <person name="Medema M.H."/>
            <person name="Devos D.P."/>
            <person name="Kaster A.-K."/>
            <person name="Ovreas L."/>
            <person name="Rohde M."/>
            <person name="Galperin M.Y."/>
            <person name="Jogler C."/>
        </authorList>
    </citation>
    <scope>NUCLEOTIDE SEQUENCE [LARGE SCALE GENOMIC DNA]</scope>
    <source>
        <strain evidence="2 3">Pan54</strain>
    </source>
</reference>
<feature type="domain" description="DUF4240" evidence="1">
    <location>
        <begin position="1"/>
        <end position="113"/>
    </location>
</feature>
<dbReference type="Proteomes" id="UP000316095">
    <property type="component" value="Unassembled WGS sequence"/>
</dbReference>
<protein>
    <recommendedName>
        <fullName evidence="1">DUF4240 domain-containing protein</fullName>
    </recommendedName>
</protein>
<comment type="caution">
    <text evidence="2">The sequence shown here is derived from an EMBL/GenBank/DDBJ whole genome shotgun (WGS) entry which is preliminary data.</text>
</comment>
<evidence type="ECO:0000313" key="2">
    <source>
        <dbReference type="EMBL" id="TWT61266.1"/>
    </source>
</evidence>
<organism evidence="2 3">
    <name type="scientific">Rubinisphaera italica</name>
    <dbReference type="NCBI Taxonomy" id="2527969"/>
    <lineage>
        <taxon>Bacteria</taxon>
        <taxon>Pseudomonadati</taxon>
        <taxon>Planctomycetota</taxon>
        <taxon>Planctomycetia</taxon>
        <taxon>Planctomycetales</taxon>
        <taxon>Planctomycetaceae</taxon>
        <taxon>Rubinisphaera</taxon>
    </lineage>
</organism>
<gene>
    <name evidence="2" type="ORF">Pan54_20020</name>
</gene>
<proteinExistence type="predicted"/>
<accession>A0A5C5XDS8</accession>
<sequence>MDKQLFWKIVAQSRPSKDAHPKDCEPRLIELLKKLDGDKIVEWNHIFDQLAKDAYTCDQIAACILINGGAGDDGSYYYRCWLIGMGQEVYENAMANPDSLVDVVSADEEAEAEIYAAAHRAWMVVTGNPDTAPYPARNEQTELKSQDWDVDNKAEVTKRMPRLSKMFD</sequence>
<keyword evidence="3" id="KW-1185">Reference proteome</keyword>
<evidence type="ECO:0000313" key="3">
    <source>
        <dbReference type="Proteomes" id="UP000316095"/>
    </source>
</evidence>
<dbReference type="RefSeq" id="WP_146503281.1">
    <property type="nucleotide sequence ID" value="NZ_SJPG01000001.1"/>
</dbReference>